<keyword evidence="2" id="KW-1133">Transmembrane helix</keyword>
<feature type="compositionally biased region" description="Polar residues" evidence="1">
    <location>
        <begin position="77"/>
        <end position="103"/>
    </location>
</feature>
<protein>
    <submittedName>
        <fullName evidence="3">Uncharacterized protein</fullName>
    </submittedName>
</protein>
<proteinExistence type="predicted"/>
<dbReference type="AlphaFoldDB" id="M3FDN9"/>
<reference evidence="4" key="1">
    <citation type="journal article" date="2013" name="Genome Announc.">
        <title>Draft Genome Sequence of Streptomyces bottropensis ATCC 25435, a Bottromycin-Producing Actinomycete.</title>
        <authorList>
            <person name="Zhang H."/>
            <person name="Zhou W."/>
            <person name="Zhuang Y."/>
            <person name="Liang X."/>
            <person name="Liu T."/>
        </authorList>
    </citation>
    <scope>NUCLEOTIDE SEQUENCE [LARGE SCALE GENOMIC DNA]</scope>
    <source>
        <strain evidence="4">ATCC 25435</strain>
    </source>
</reference>
<evidence type="ECO:0000256" key="1">
    <source>
        <dbReference type="SAM" id="MobiDB-lite"/>
    </source>
</evidence>
<organism evidence="3 4">
    <name type="scientific">Streptomyces bottropensis ATCC 25435</name>
    <dbReference type="NCBI Taxonomy" id="1054862"/>
    <lineage>
        <taxon>Bacteria</taxon>
        <taxon>Bacillati</taxon>
        <taxon>Actinomycetota</taxon>
        <taxon>Actinomycetes</taxon>
        <taxon>Kitasatosporales</taxon>
        <taxon>Streptomycetaceae</taxon>
        <taxon>Streptomyces</taxon>
    </lineage>
</organism>
<gene>
    <name evidence="3" type="ORF">SBD_7667</name>
</gene>
<evidence type="ECO:0000313" key="3">
    <source>
        <dbReference type="EMBL" id="EMF50950.1"/>
    </source>
</evidence>
<dbReference type="Proteomes" id="UP000030760">
    <property type="component" value="Unassembled WGS sequence"/>
</dbReference>
<feature type="region of interest" description="Disordered" evidence="1">
    <location>
        <begin position="77"/>
        <end position="115"/>
    </location>
</feature>
<sequence length="115" mass="12046">MGATRPTSMLNEPTGIDGNEADQRANREPEKAALFTVVIVIGLAGLLSLGRRRARSGGGCGLKRRFGPEYARPVLSPATTAISGQPSRNSASAWNGTAPSPGSLSPEAREHYVTQ</sequence>
<name>M3FDN9_9ACTN</name>
<dbReference type="EMBL" id="KB405097">
    <property type="protein sequence ID" value="EMF50950.1"/>
    <property type="molecule type" value="Genomic_DNA"/>
</dbReference>
<accession>M3FDN9</accession>
<keyword evidence="2" id="KW-0472">Membrane</keyword>
<keyword evidence="2" id="KW-0812">Transmembrane</keyword>
<evidence type="ECO:0000256" key="2">
    <source>
        <dbReference type="SAM" id="Phobius"/>
    </source>
</evidence>
<feature type="region of interest" description="Disordered" evidence="1">
    <location>
        <begin position="1"/>
        <end position="27"/>
    </location>
</feature>
<feature type="compositionally biased region" description="Polar residues" evidence="1">
    <location>
        <begin position="1"/>
        <end position="11"/>
    </location>
</feature>
<feature type="transmembrane region" description="Helical" evidence="2">
    <location>
        <begin position="32"/>
        <end position="49"/>
    </location>
</feature>
<evidence type="ECO:0000313" key="4">
    <source>
        <dbReference type="Proteomes" id="UP000030760"/>
    </source>
</evidence>